<name>M2NDA5_9FIRM</name>
<dbReference type="Gene3D" id="3.40.50.10490">
    <property type="entry name" value="Glucose-6-phosphate isomerase like protein, domain 1"/>
    <property type="match status" value="2"/>
</dbReference>
<evidence type="ECO:0000256" key="3">
    <source>
        <dbReference type="ARBA" id="ARBA00022432"/>
    </source>
</evidence>
<dbReference type="GO" id="GO:0097367">
    <property type="term" value="F:carbohydrate derivative binding"/>
    <property type="evidence" value="ECO:0007669"/>
    <property type="project" value="InterPro"/>
</dbReference>
<dbReference type="GO" id="GO:0051156">
    <property type="term" value="P:glucose 6-phosphate metabolic process"/>
    <property type="evidence" value="ECO:0007669"/>
    <property type="project" value="TreeGrafter"/>
</dbReference>
<keyword evidence="5 8" id="KW-0324">Glycolysis</keyword>
<evidence type="ECO:0000256" key="8">
    <source>
        <dbReference type="HAMAP-Rule" id="MF_00473"/>
    </source>
</evidence>
<feature type="active site" evidence="8">
    <location>
        <position position="414"/>
    </location>
</feature>
<evidence type="ECO:0000256" key="2">
    <source>
        <dbReference type="ARBA" id="ARBA00006604"/>
    </source>
</evidence>
<dbReference type="InterPro" id="IPR046348">
    <property type="entry name" value="SIS_dom_sf"/>
</dbReference>
<gene>
    <name evidence="8" type="primary">pgi</name>
    <name evidence="10" type="ORF">HMPREF9943_01591</name>
</gene>
<dbReference type="InterPro" id="IPR035476">
    <property type="entry name" value="SIS_PGI_1"/>
</dbReference>
<keyword evidence="4 8" id="KW-0963">Cytoplasm</keyword>
<dbReference type="CDD" id="cd05016">
    <property type="entry name" value="SIS_PGI_2"/>
    <property type="match status" value="1"/>
</dbReference>
<feature type="active site" description="Proton donor" evidence="8">
    <location>
        <position position="278"/>
    </location>
</feature>
<evidence type="ECO:0000256" key="5">
    <source>
        <dbReference type="ARBA" id="ARBA00023152"/>
    </source>
</evidence>
<dbReference type="GO" id="GO:0006096">
    <property type="term" value="P:glycolytic process"/>
    <property type="evidence" value="ECO:0007669"/>
    <property type="project" value="UniProtKB-UniRule"/>
</dbReference>
<dbReference type="FunFam" id="3.40.50.10490:FF:000015">
    <property type="entry name" value="Glucose-6-phosphate isomerase"/>
    <property type="match status" value="1"/>
</dbReference>
<organism evidence="10 11">
    <name type="scientific">Eggerthia catenaformis OT 569 = DSM 20559</name>
    <dbReference type="NCBI Taxonomy" id="999415"/>
    <lineage>
        <taxon>Bacteria</taxon>
        <taxon>Bacillati</taxon>
        <taxon>Bacillota</taxon>
        <taxon>Erysipelotrichia</taxon>
        <taxon>Erysipelotrichales</taxon>
        <taxon>Coprobacillaceae</taxon>
        <taxon>Eggerthia</taxon>
    </lineage>
</organism>
<proteinExistence type="inferred from homology"/>
<dbReference type="NCBIfam" id="NF010697">
    <property type="entry name" value="PRK14097.1"/>
    <property type="match status" value="1"/>
</dbReference>
<keyword evidence="6 8" id="KW-0413">Isomerase</keyword>
<dbReference type="EMBL" id="AGEJ01000024">
    <property type="protein sequence ID" value="EMD16188.1"/>
    <property type="molecule type" value="Genomic_DNA"/>
</dbReference>
<dbReference type="GO" id="GO:0005829">
    <property type="term" value="C:cytosol"/>
    <property type="evidence" value="ECO:0007669"/>
    <property type="project" value="TreeGrafter"/>
</dbReference>
<evidence type="ECO:0000256" key="9">
    <source>
        <dbReference type="RuleBase" id="RU000612"/>
    </source>
</evidence>
<dbReference type="GO" id="GO:0006094">
    <property type="term" value="P:gluconeogenesis"/>
    <property type="evidence" value="ECO:0007669"/>
    <property type="project" value="UniProtKB-UniRule"/>
</dbReference>
<evidence type="ECO:0000313" key="10">
    <source>
        <dbReference type="EMBL" id="EMD16188.1"/>
    </source>
</evidence>
<dbReference type="InterPro" id="IPR001672">
    <property type="entry name" value="G6P_Isomerase"/>
</dbReference>
<comment type="catalytic activity">
    <reaction evidence="7 8 9">
        <text>alpha-D-glucose 6-phosphate = beta-D-fructose 6-phosphate</text>
        <dbReference type="Rhea" id="RHEA:11816"/>
        <dbReference type="ChEBI" id="CHEBI:57634"/>
        <dbReference type="ChEBI" id="CHEBI:58225"/>
        <dbReference type="EC" id="5.3.1.9"/>
    </reaction>
</comment>
<keyword evidence="11" id="KW-1185">Reference proteome</keyword>
<sequence length="426" mass="47084">MIQLDLTQAKLSEDLASYKDKVQEIHNMIHNKTGAGSDFLGWVNLPTDYDKEEALRIKKKAKELSEEIDVLLVCGIGGSYLGARAAIEAINGLYPASNKEIIYIGNTFSSTYLAQIKDYVKDKEFGINVISKSGTTTETSVAFRIFKTLLEEIKGKETASKRIVATTDAHKGALKTLADQEGYEEFVVPDDIGGRYSVLTAVGLFPIAFAGIDIDAMMTGAKKAQDQYNDANIETNDAYKYGVARQILHKDGYSTEMFVTYELQLQQTAEWWKQLFGESEGKENKGIFPASGTFSTDLHSLGQFIQEGSKILYETVLKVKKPALDLDIPSDKDNLDGLNYLAGKTVDYVNKKALEGTVDAHANAGNVPNIQITIDKMDAESFGFMVYFFEKACALSVYLLGVNPFNQPGVEVYKKNMFKLLGKPGY</sequence>
<comment type="pathway">
    <text evidence="1 8 9">Carbohydrate degradation; glycolysis; D-glyceraldehyde 3-phosphate and glycerone phosphate from D-glucose: step 2/4.</text>
</comment>
<dbReference type="Pfam" id="PF00342">
    <property type="entry name" value="PGI"/>
    <property type="match status" value="1"/>
</dbReference>
<dbReference type="GO" id="GO:0048029">
    <property type="term" value="F:monosaccharide binding"/>
    <property type="evidence" value="ECO:0007669"/>
    <property type="project" value="TreeGrafter"/>
</dbReference>
<reference evidence="10 11" key="1">
    <citation type="submission" date="2013-02" db="EMBL/GenBank/DDBJ databases">
        <title>The Genome Sequence of Lactobacillus catenaformis F0143.</title>
        <authorList>
            <consortium name="The Broad Institute Genome Sequencing Platform"/>
            <person name="Earl A."/>
            <person name="Ward D."/>
            <person name="Feldgarden M."/>
            <person name="Gevers D."/>
            <person name="Izard J."/>
            <person name="Blanton J.M."/>
            <person name="Mathney J."/>
            <person name="Dewhirst F.E."/>
            <person name="Young S.K."/>
            <person name="Zeng Q."/>
            <person name="Gargeya S."/>
            <person name="Fitzgerald M."/>
            <person name="Haas B."/>
            <person name="Abouelleil A."/>
            <person name="Alvarado L."/>
            <person name="Arachchi H.M."/>
            <person name="Berlin A."/>
            <person name="Chapman S.B."/>
            <person name="Gearin G."/>
            <person name="Goldberg J."/>
            <person name="Griggs A."/>
            <person name="Gujja S."/>
            <person name="Hansen M."/>
            <person name="Heiman D."/>
            <person name="Howarth C."/>
            <person name="Larimer J."/>
            <person name="Lui A."/>
            <person name="MacDonald P.J.P."/>
            <person name="McCowen C."/>
            <person name="Montmayeur A."/>
            <person name="Murphy C."/>
            <person name="Neiman D."/>
            <person name="Pearson M."/>
            <person name="Priest M."/>
            <person name="Roberts A."/>
            <person name="Saif S."/>
            <person name="Shea T."/>
            <person name="Sisk P."/>
            <person name="Stolte C."/>
            <person name="Sykes S."/>
            <person name="Wortman J."/>
            <person name="Nusbaum C."/>
            <person name="Birren B."/>
        </authorList>
    </citation>
    <scope>NUCLEOTIDE SEQUENCE [LARGE SCALE GENOMIC DNA]</scope>
    <source>
        <strain evidence="10 11">OT 569</strain>
    </source>
</reference>
<dbReference type="AlphaFoldDB" id="M2NDA5"/>
<dbReference type="STRING" id="999415.HMPREF9943_01591"/>
<dbReference type="EC" id="5.3.1.9" evidence="8"/>
<keyword evidence="3 8" id="KW-0312">Gluconeogenesis</keyword>
<evidence type="ECO:0000313" key="11">
    <source>
        <dbReference type="Proteomes" id="UP000011758"/>
    </source>
</evidence>
<dbReference type="GO" id="GO:0004347">
    <property type="term" value="F:glucose-6-phosphate isomerase activity"/>
    <property type="evidence" value="ECO:0007669"/>
    <property type="project" value="UniProtKB-UniRule"/>
</dbReference>
<dbReference type="PATRIC" id="fig|999415.3.peg.1619"/>
<accession>M2NDA5</accession>
<comment type="pathway">
    <text evidence="8">Carbohydrate biosynthesis; gluconeogenesis.</text>
</comment>
<dbReference type="eggNOG" id="COG0166">
    <property type="taxonomic scope" value="Bacteria"/>
</dbReference>
<dbReference type="PROSITE" id="PS51463">
    <property type="entry name" value="P_GLUCOSE_ISOMERASE_3"/>
    <property type="match status" value="1"/>
</dbReference>
<dbReference type="InterPro" id="IPR035482">
    <property type="entry name" value="SIS_PGI_2"/>
</dbReference>
<dbReference type="OrthoDB" id="140919at2"/>
<dbReference type="UniPathway" id="UPA00109">
    <property type="reaction ID" value="UER00181"/>
</dbReference>
<dbReference type="RefSeq" id="WP_004803841.1">
    <property type="nucleotide sequence ID" value="NZ_KB446649.1"/>
</dbReference>
<comment type="caution">
    <text evidence="10">The sequence shown here is derived from an EMBL/GenBank/DDBJ whole genome shotgun (WGS) entry which is preliminary data.</text>
</comment>
<comment type="subcellular location">
    <subcellularLocation>
        <location evidence="8">Cytoplasm</location>
    </subcellularLocation>
</comment>
<evidence type="ECO:0000256" key="7">
    <source>
        <dbReference type="ARBA" id="ARBA00029321"/>
    </source>
</evidence>
<dbReference type="InterPro" id="IPR018189">
    <property type="entry name" value="Phosphoglucose_isomerase_CS"/>
</dbReference>
<dbReference type="PANTHER" id="PTHR11469">
    <property type="entry name" value="GLUCOSE-6-PHOSPHATE ISOMERASE"/>
    <property type="match status" value="1"/>
</dbReference>
<dbReference type="HAMAP" id="MF_00473">
    <property type="entry name" value="G6P_isomerase"/>
    <property type="match status" value="1"/>
</dbReference>
<protein>
    <recommendedName>
        <fullName evidence="8">Glucose-6-phosphate isomerase</fullName>
        <shortName evidence="8">GPI</shortName>
        <ecNumber evidence="8">5.3.1.9</ecNumber>
    </recommendedName>
    <alternativeName>
        <fullName evidence="8">Phosphoglucose isomerase</fullName>
        <shortName evidence="8">PGI</shortName>
    </alternativeName>
    <alternativeName>
        <fullName evidence="8">Phosphohexose isomerase</fullName>
        <shortName evidence="8">PHI</shortName>
    </alternativeName>
</protein>
<comment type="similarity">
    <text evidence="2 8 9">Belongs to the GPI family.</text>
</comment>
<dbReference type="PRINTS" id="PR00662">
    <property type="entry name" value="G6PISOMERASE"/>
</dbReference>
<dbReference type="PANTHER" id="PTHR11469:SF1">
    <property type="entry name" value="GLUCOSE-6-PHOSPHATE ISOMERASE"/>
    <property type="match status" value="1"/>
</dbReference>
<dbReference type="SUPFAM" id="SSF53697">
    <property type="entry name" value="SIS domain"/>
    <property type="match status" value="1"/>
</dbReference>
<dbReference type="FunFam" id="3.40.50.10490:FF:000016">
    <property type="entry name" value="Glucose-6-phosphate isomerase"/>
    <property type="match status" value="1"/>
</dbReference>
<evidence type="ECO:0000256" key="6">
    <source>
        <dbReference type="ARBA" id="ARBA00023235"/>
    </source>
</evidence>
<evidence type="ECO:0000256" key="4">
    <source>
        <dbReference type="ARBA" id="ARBA00022490"/>
    </source>
</evidence>
<dbReference type="CDD" id="cd05015">
    <property type="entry name" value="SIS_PGI_1"/>
    <property type="match status" value="1"/>
</dbReference>
<dbReference type="Proteomes" id="UP000011758">
    <property type="component" value="Unassembled WGS sequence"/>
</dbReference>
<comment type="caution">
    <text evidence="8">Lacks conserved residue(s) required for the propagation of feature annotation.</text>
</comment>
<evidence type="ECO:0000256" key="1">
    <source>
        <dbReference type="ARBA" id="ARBA00004926"/>
    </source>
</evidence>
<dbReference type="UniPathway" id="UPA00138"/>
<dbReference type="PROSITE" id="PS00765">
    <property type="entry name" value="P_GLUCOSE_ISOMERASE_1"/>
    <property type="match status" value="1"/>
</dbReference>
<comment type="function">
    <text evidence="8">Catalyzes the reversible isomerization of glucose-6-phosphate to fructose-6-phosphate.</text>
</comment>